<dbReference type="STRING" id="1160509.A0A3N4HW06"/>
<gene>
    <name evidence="2" type="ORF">BJ508DRAFT_333677</name>
</gene>
<keyword evidence="3" id="KW-1185">Reference proteome</keyword>
<accession>A0A3N4HW06</accession>
<name>A0A3N4HW06_ASCIM</name>
<feature type="compositionally biased region" description="Basic and acidic residues" evidence="1">
    <location>
        <begin position="214"/>
        <end position="249"/>
    </location>
</feature>
<feature type="compositionally biased region" description="Acidic residues" evidence="1">
    <location>
        <begin position="105"/>
        <end position="125"/>
    </location>
</feature>
<sequence>MPKFKRKQLVIVTVYDESIPGGEFPLLSRIREVYLGNNEGRYHVCTKYAKVKDVIFECEIVDADECIHEYDLEDDFNFHINGRARVQSLLEAAQLDPKFPQGESSSDESIGEGEGEASDVEEAGGQEDRVSNADAEANGDADDEADESDEANVEDIGQEGSQSDNEPSSDVNEEDDEEDEHHEEDDDGEEEDHQEDDDEDEDDEDEKEEEREDTEMHDLRSKNNTDEGLRDRDRDAEDRHAENQEEVREGQSPATWIQMAQADPVLQKCIPGLEYAIKFGFPSLQRLDRYRDSVSIVFWRLKTTPLLMDKGEMGLAKTYRRTPYYSNFRSLGLSKCNKTGPHIPIIVSSADEDEKRTGRAVPLDRRVHPFPHGYYGLCSDIIHKCVSDPFCSQTFSRYFRSVFEKRNEERFGSFVAFCEEVIVPCIIRIWTFEDLRRYGSVMTYMDVDKIICSCRAQMFTGLLRDMPNNSARLKKCGLARLVRDVSDIEWMKTMREVEDGLISCFVPDPLEVNALGSSAV</sequence>
<evidence type="ECO:0000256" key="1">
    <source>
        <dbReference type="SAM" id="MobiDB-lite"/>
    </source>
</evidence>
<dbReference type="AlphaFoldDB" id="A0A3N4HW06"/>
<evidence type="ECO:0000313" key="3">
    <source>
        <dbReference type="Proteomes" id="UP000275078"/>
    </source>
</evidence>
<dbReference type="EMBL" id="ML119809">
    <property type="protein sequence ID" value="RPA73844.1"/>
    <property type="molecule type" value="Genomic_DNA"/>
</dbReference>
<evidence type="ECO:0000313" key="2">
    <source>
        <dbReference type="EMBL" id="RPA73844.1"/>
    </source>
</evidence>
<organism evidence="2 3">
    <name type="scientific">Ascobolus immersus RN42</name>
    <dbReference type="NCBI Taxonomy" id="1160509"/>
    <lineage>
        <taxon>Eukaryota</taxon>
        <taxon>Fungi</taxon>
        <taxon>Dikarya</taxon>
        <taxon>Ascomycota</taxon>
        <taxon>Pezizomycotina</taxon>
        <taxon>Pezizomycetes</taxon>
        <taxon>Pezizales</taxon>
        <taxon>Ascobolaceae</taxon>
        <taxon>Ascobolus</taxon>
    </lineage>
</organism>
<dbReference type="Proteomes" id="UP000275078">
    <property type="component" value="Unassembled WGS sequence"/>
</dbReference>
<feature type="region of interest" description="Disordered" evidence="1">
    <location>
        <begin position="96"/>
        <end position="255"/>
    </location>
</feature>
<feature type="compositionally biased region" description="Acidic residues" evidence="1">
    <location>
        <begin position="137"/>
        <end position="157"/>
    </location>
</feature>
<feature type="compositionally biased region" description="Polar residues" evidence="1">
    <location>
        <begin position="159"/>
        <end position="170"/>
    </location>
</feature>
<reference evidence="2 3" key="1">
    <citation type="journal article" date="2018" name="Nat. Ecol. Evol.">
        <title>Pezizomycetes genomes reveal the molecular basis of ectomycorrhizal truffle lifestyle.</title>
        <authorList>
            <person name="Murat C."/>
            <person name="Payen T."/>
            <person name="Noel B."/>
            <person name="Kuo A."/>
            <person name="Morin E."/>
            <person name="Chen J."/>
            <person name="Kohler A."/>
            <person name="Krizsan K."/>
            <person name="Balestrini R."/>
            <person name="Da Silva C."/>
            <person name="Montanini B."/>
            <person name="Hainaut M."/>
            <person name="Levati E."/>
            <person name="Barry K.W."/>
            <person name="Belfiori B."/>
            <person name="Cichocki N."/>
            <person name="Clum A."/>
            <person name="Dockter R.B."/>
            <person name="Fauchery L."/>
            <person name="Guy J."/>
            <person name="Iotti M."/>
            <person name="Le Tacon F."/>
            <person name="Lindquist E.A."/>
            <person name="Lipzen A."/>
            <person name="Malagnac F."/>
            <person name="Mello A."/>
            <person name="Molinier V."/>
            <person name="Miyauchi S."/>
            <person name="Poulain J."/>
            <person name="Riccioni C."/>
            <person name="Rubini A."/>
            <person name="Sitrit Y."/>
            <person name="Splivallo R."/>
            <person name="Traeger S."/>
            <person name="Wang M."/>
            <person name="Zifcakova L."/>
            <person name="Wipf D."/>
            <person name="Zambonelli A."/>
            <person name="Paolocci F."/>
            <person name="Nowrousian M."/>
            <person name="Ottonello S."/>
            <person name="Baldrian P."/>
            <person name="Spatafora J.W."/>
            <person name="Henrissat B."/>
            <person name="Nagy L.G."/>
            <person name="Aury J.M."/>
            <person name="Wincker P."/>
            <person name="Grigoriev I.V."/>
            <person name="Bonfante P."/>
            <person name="Martin F.M."/>
        </authorList>
    </citation>
    <scope>NUCLEOTIDE SEQUENCE [LARGE SCALE GENOMIC DNA]</scope>
    <source>
        <strain evidence="2 3">RN42</strain>
    </source>
</reference>
<protein>
    <submittedName>
        <fullName evidence="2">Uncharacterized protein</fullName>
    </submittedName>
</protein>
<proteinExistence type="predicted"/>
<feature type="compositionally biased region" description="Acidic residues" evidence="1">
    <location>
        <begin position="171"/>
        <end position="213"/>
    </location>
</feature>